<name>A0A5P2GZJ2_9BURK</name>
<protein>
    <submittedName>
        <fullName evidence="5">Aldo/keto reductase</fullName>
    </submittedName>
</protein>
<proteinExistence type="predicted"/>
<gene>
    <name evidence="5" type="ORF">FOB72_00185</name>
</gene>
<dbReference type="GO" id="GO:0016491">
    <property type="term" value="F:oxidoreductase activity"/>
    <property type="evidence" value="ECO:0007669"/>
    <property type="project" value="InterPro"/>
</dbReference>
<dbReference type="Pfam" id="PF00248">
    <property type="entry name" value="Aldo_ket_red"/>
    <property type="match status" value="1"/>
</dbReference>
<dbReference type="AlphaFoldDB" id="A0A5P2GZJ2"/>
<feature type="site" description="Lowers pKa of active site Tyr" evidence="3">
    <location>
        <position position="78"/>
    </location>
</feature>
<dbReference type="InterPro" id="IPR020471">
    <property type="entry name" value="AKR"/>
</dbReference>
<evidence type="ECO:0000256" key="3">
    <source>
        <dbReference type="PIRSR" id="PIRSR000097-3"/>
    </source>
</evidence>
<dbReference type="EMBL" id="CP044065">
    <property type="protein sequence ID" value="QET00600.1"/>
    <property type="molecule type" value="Genomic_DNA"/>
</dbReference>
<evidence type="ECO:0000256" key="1">
    <source>
        <dbReference type="PIRSR" id="PIRSR000097-1"/>
    </source>
</evidence>
<evidence type="ECO:0000256" key="2">
    <source>
        <dbReference type="PIRSR" id="PIRSR000097-2"/>
    </source>
</evidence>
<dbReference type="CDD" id="cd19138">
    <property type="entry name" value="AKR_YeaE"/>
    <property type="match status" value="1"/>
</dbReference>
<dbReference type="OrthoDB" id="9772407at2"/>
<sequence length="277" mass="30828">MKQVALPGGEQVPALGMGTWHVGDHAHTRAEEIATLQLGLDLGLRLIDTAEMYGEGASESLVGEAIRGRRDEAFLVSKVYPHNASLDGAVAACERSLRRLGTDRLDLYLLHWRGGVPLEETIEAFLRLQAAGKIRHFGVSNLDLADMEELWEVPGGNRVAVNQLLYNLSRRGIEYDLLPWLREHGVPVMAYSPIEQARLLRQPALRAFADRYGMTPAQAALAWLLQFDDVVAIPKTAQRERLRENMRALDIVFTPQQLTELDGIFPPPRGPEPLAML</sequence>
<dbReference type="InterPro" id="IPR036812">
    <property type="entry name" value="NAD(P)_OxRdtase_dom_sf"/>
</dbReference>
<dbReference type="RefSeq" id="WP_150370688.1">
    <property type="nucleotide sequence ID" value="NZ_CP044065.1"/>
</dbReference>
<dbReference type="InterPro" id="IPR023210">
    <property type="entry name" value="NADP_OxRdtase_dom"/>
</dbReference>
<accession>A0A5P2GZJ2</accession>
<reference evidence="5 6" key="1">
    <citation type="submission" date="2019-09" db="EMBL/GenBank/DDBJ databases">
        <title>FDA dAtabase for Regulatory Grade micrObial Sequences (FDA-ARGOS): Supporting development and validation of Infectious Disease Dx tests.</title>
        <authorList>
            <person name="Sciortino C."/>
            <person name="Tallon L."/>
            <person name="Sadzewicz L."/>
            <person name="Vavikolanu K."/>
            <person name="Mehta A."/>
            <person name="Aluvathingal J."/>
            <person name="Nadendla S."/>
            <person name="Nandy P."/>
            <person name="Geyer C."/>
            <person name="Yan Y."/>
            <person name="Sichtig H."/>
        </authorList>
    </citation>
    <scope>NUCLEOTIDE SEQUENCE [LARGE SCALE GENOMIC DNA]</scope>
    <source>
        <strain evidence="5 6">FDAARGOS_664</strain>
    </source>
</reference>
<dbReference type="SUPFAM" id="SSF51430">
    <property type="entry name" value="NAD(P)-linked oxidoreductase"/>
    <property type="match status" value="1"/>
</dbReference>
<feature type="binding site" evidence="2">
    <location>
        <position position="111"/>
    </location>
    <ligand>
        <name>substrate</name>
    </ligand>
</feature>
<dbReference type="Proteomes" id="UP000322822">
    <property type="component" value="Chromosome 1"/>
</dbReference>
<dbReference type="PIRSF" id="PIRSF000097">
    <property type="entry name" value="AKR"/>
    <property type="match status" value="1"/>
</dbReference>
<evidence type="ECO:0000259" key="4">
    <source>
        <dbReference type="Pfam" id="PF00248"/>
    </source>
</evidence>
<dbReference type="PANTHER" id="PTHR43638:SF3">
    <property type="entry name" value="ALDEHYDE REDUCTASE"/>
    <property type="match status" value="1"/>
</dbReference>
<dbReference type="Gene3D" id="3.20.20.100">
    <property type="entry name" value="NADP-dependent oxidoreductase domain"/>
    <property type="match status" value="1"/>
</dbReference>
<dbReference type="PRINTS" id="PR00069">
    <property type="entry name" value="ALDKETRDTASE"/>
</dbReference>
<feature type="domain" description="NADP-dependent oxidoreductase" evidence="4">
    <location>
        <begin position="15"/>
        <end position="264"/>
    </location>
</feature>
<evidence type="ECO:0000313" key="6">
    <source>
        <dbReference type="Proteomes" id="UP000322822"/>
    </source>
</evidence>
<dbReference type="PANTHER" id="PTHR43638">
    <property type="entry name" value="OXIDOREDUCTASE, ALDO/KETO REDUCTASE FAMILY PROTEIN"/>
    <property type="match status" value="1"/>
</dbReference>
<organism evidence="5 6">
    <name type="scientific">Cupriavidus pauculus</name>
    <dbReference type="NCBI Taxonomy" id="82633"/>
    <lineage>
        <taxon>Bacteria</taxon>
        <taxon>Pseudomonadati</taxon>
        <taxon>Pseudomonadota</taxon>
        <taxon>Betaproteobacteria</taxon>
        <taxon>Burkholderiales</taxon>
        <taxon>Burkholderiaceae</taxon>
        <taxon>Cupriavidus</taxon>
    </lineage>
</organism>
<feature type="active site" description="Proton donor" evidence="1">
    <location>
        <position position="53"/>
    </location>
</feature>
<evidence type="ECO:0000313" key="5">
    <source>
        <dbReference type="EMBL" id="QET00600.1"/>
    </source>
</evidence>